<accession>A0A4T0X3C1</accession>
<dbReference type="PANTHER" id="PTHR45982">
    <property type="entry name" value="REGULATOR OF CHROMOSOME CONDENSATION"/>
    <property type="match status" value="1"/>
</dbReference>
<dbReference type="SUPFAM" id="SSF50985">
    <property type="entry name" value="RCC1/BLIP-II"/>
    <property type="match status" value="1"/>
</dbReference>
<feature type="repeat" description="RCC1" evidence="1">
    <location>
        <begin position="2"/>
        <end position="52"/>
    </location>
</feature>
<protein>
    <submittedName>
        <fullName evidence="2">Uncharacterized protein</fullName>
    </submittedName>
</protein>
<keyword evidence="3" id="KW-1185">Reference proteome</keyword>
<dbReference type="STRING" id="52247.A0A4T0X3C1"/>
<sequence length="364" mass="40793">MQEVLVFGSNGNGQLGIGHQDDVSSIEQCFQTERTIKDIANGSNHTMILLDNGDVFASGVKKAYFNVTVDFTNQFEKVDTGVKLIGTGWDFSVVINDNDEVIMRNSKGVINFGKLIVDETDSIVSLRCSLNAVIVIYQSHRAFCWGDNKKGQLTGDCQGSKIINEFQELKFDDIRDSHELQLIDVSMARYFNVFTMRNLRTNQLVIVMRCKADNYNMVSDLKTYFNCDLIGEISVNRSLVFCVDKHVEVDYIKTMWSSIHAMVKGEIKSTGSNVYGQLLQSSQLKDVELAYFNTGTEHGVAVDKAMKKVYAWGWGEHGNCGIVKDTEEKGGLNELYLCRQDETVSSIYAGYANTWIVVNKNSCS</sequence>
<dbReference type="PANTHER" id="PTHR45982:SF11">
    <property type="entry name" value="E3 UBIQUITIN-PROTEIN LIGASE HERC1 ISOFORM X1-RELATED"/>
    <property type="match status" value="1"/>
</dbReference>
<name>A0A4T0X3C1_9ASCO</name>
<gene>
    <name evidence="2" type="ORF">CANINC_001577</name>
</gene>
<organism evidence="2 3">
    <name type="scientific">Pichia inconspicua</name>
    <dbReference type="NCBI Taxonomy" id="52247"/>
    <lineage>
        <taxon>Eukaryota</taxon>
        <taxon>Fungi</taxon>
        <taxon>Dikarya</taxon>
        <taxon>Ascomycota</taxon>
        <taxon>Saccharomycotina</taxon>
        <taxon>Pichiomycetes</taxon>
        <taxon>Pichiales</taxon>
        <taxon>Pichiaceae</taxon>
        <taxon>Pichia</taxon>
    </lineage>
</organism>
<dbReference type="InterPro" id="IPR000408">
    <property type="entry name" value="Reg_chr_condens"/>
</dbReference>
<evidence type="ECO:0000313" key="2">
    <source>
        <dbReference type="EMBL" id="TID29828.1"/>
    </source>
</evidence>
<reference evidence="2 3" key="1">
    <citation type="journal article" date="2019" name="Front. Genet.">
        <title>Whole-Genome Sequencing of the Opportunistic Yeast Pathogen Candida inconspicua Uncovers Its Hybrid Origin.</title>
        <authorList>
            <person name="Mixao V."/>
            <person name="Hansen A.P."/>
            <person name="Saus E."/>
            <person name="Boekhout T."/>
            <person name="Lass-Florl C."/>
            <person name="Gabaldon T."/>
        </authorList>
    </citation>
    <scope>NUCLEOTIDE SEQUENCE [LARGE SCALE GENOMIC DNA]</scope>
    <source>
        <strain evidence="2 3">CBS 180</strain>
    </source>
</reference>
<dbReference type="InterPro" id="IPR009091">
    <property type="entry name" value="RCC1/BLIP-II"/>
</dbReference>
<dbReference type="Pfam" id="PF00415">
    <property type="entry name" value="RCC1"/>
    <property type="match status" value="1"/>
</dbReference>
<dbReference type="EMBL" id="SELW01000234">
    <property type="protein sequence ID" value="TID29828.1"/>
    <property type="molecule type" value="Genomic_DNA"/>
</dbReference>
<dbReference type="Proteomes" id="UP000307173">
    <property type="component" value="Unassembled WGS sequence"/>
</dbReference>
<dbReference type="AlphaFoldDB" id="A0A4T0X3C1"/>
<dbReference type="GO" id="GO:0005737">
    <property type="term" value="C:cytoplasm"/>
    <property type="evidence" value="ECO:0007669"/>
    <property type="project" value="TreeGrafter"/>
</dbReference>
<dbReference type="PRINTS" id="PR00633">
    <property type="entry name" value="RCCNDNSATION"/>
</dbReference>
<dbReference type="Gene3D" id="2.130.10.30">
    <property type="entry name" value="Regulator of chromosome condensation 1/beta-lactamase-inhibitor protein II"/>
    <property type="match status" value="2"/>
</dbReference>
<dbReference type="InterPro" id="IPR051553">
    <property type="entry name" value="Ran_GTPase-activating"/>
</dbReference>
<dbReference type="OrthoDB" id="5370059at2759"/>
<evidence type="ECO:0000256" key="1">
    <source>
        <dbReference type="PROSITE-ProRule" id="PRU00235"/>
    </source>
</evidence>
<evidence type="ECO:0000313" key="3">
    <source>
        <dbReference type="Proteomes" id="UP000307173"/>
    </source>
</evidence>
<proteinExistence type="predicted"/>
<dbReference type="PROSITE" id="PS50012">
    <property type="entry name" value="RCC1_3"/>
    <property type="match status" value="1"/>
</dbReference>
<dbReference type="GO" id="GO:0005085">
    <property type="term" value="F:guanyl-nucleotide exchange factor activity"/>
    <property type="evidence" value="ECO:0007669"/>
    <property type="project" value="TreeGrafter"/>
</dbReference>
<comment type="caution">
    <text evidence="2">The sequence shown here is derived from an EMBL/GenBank/DDBJ whole genome shotgun (WGS) entry which is preliminary data.</text>
</comment>